<name>A0A7K0DBQ7_9NOCA</name>
<evidence type="ECO:0000313" key="1">
    <source>
        <dbReference type="EMBL" id="MQY22732.1"/>
    </source>
</evidence>
<proteinExistence type="predicted"/>
<sequence>MDGIITGMSNRQPLSELSAALLDLCRKDGMKLSIEVLVMDSGDEVMIALTGTAPPADLTDRGRLACWILAMVMRRTAAFGDGTRDAGIALAALPTDTTLHDMNVGERVKHLGRSHGFSKHDYGAHRNRVVNEIATCVELEYPNYCARQSMRRHDAIPTIFFAGYDVNETMDQVAEAVGIEVDRLPFPATVCSMASRVAMIAGYTFAAQADMGGLSADERYTLYRRQGSSRNQPINRYRGLTANLLGSLTEARITIIERSDLVIVLGGDAGTDSETQFADRLGKPVVSLPATGGAARRYYDNFTGRIPTAIAADYRDLAHRDPDISVPAVGRVVTHLLADQFG</sequence>
<reference evidence="1 2" key="1">
    <citation type="submission" date="2019-10" db="EMBL/GenBank/DDBJ databases">
        <title>Nocardia macrotermitis sp. nov. and Nocardia aurantia sp. nov., isolated from the gut of fungus growing-termite Macrotermes natalensis.</title>
        <authorList>
            <person name="Benndorf R."/>
            <person name="Schwitalla J."/>
            <person name="Martin K."/>
            <person name="De Beer W."/>
            <person name="Kaster A.-K."/>
            <person name="Vollmers J."/>
            <person name="Poulsen M."/>
            <person name="Beemelmanns C."/>
        </authorList>
    </citation>
    <scope>NUCLEOTIDE SEQUENCE [LARGE SCALE GENOMIC DNA]</scope>
    <source>
        <strain evidence="1 2">RB20</strain>
    </source>
</reference>
<accession>A0A7K0DBQ7</accession>
<dbReference type="EMBL" id="WEGK01000015">
    <property type="protein sequence ID" value="MQY22732.1"/>
    <property type="molecule type" value="Genomic_DNA"/>
</dbReference>
<protein>
    <submittedName>
        <fullName evidence="1">Uncharacterized protein</fullName>
    </submittedName>
</protein>
<gene>
    <name evidence="1" type="ORF">NRB20_58540</name>
</gene>
<dbReference type="OrthoDB" id="4534963at2"/>
<dbReference type="RefSeq" id="WP_153414572.1">
    <property type="nucleotide sequence ID" value="NZ_WEGK01000015.1"/>
</dbReference>
<comment type="caution">
    <text evidence="1">The sequence shown here is derived from an EMBL/GenBank/DDBJ whole genome shotgun (WGS) entry which is preliminary data.</text>
</comment>
<keyword evidence="2" id="KW-1185">Reference proteome</keyword>
<dbReference type="Proteomes" id="UP000438448">
    <property type="component" value="Unassembled WGS sequence"/>
</dbReference>
<dbReference type="AlphaFoldDB" id="A0A7K0DBQ7"/>
<organism evidence="1 2">
    <name type="scientific">Nocardia macrotermitis</name>
    <dbReference type="NCBI Taxonomy" id="2585198"/>
    <lineage>
        <taxon>Bacteria</taxon>
        <taxon>Bacillati</taxon>
        <taxon>Actinomycetota</taxon>
        <taxon>Actinomycetes</taxon>
        <taxon>Mycobacteriales</taxon>
        <taxon>Nocardiaceae</taxon>
        <taxon>Nocardia</taxon>
    </lineage>
</organism>
<evidence type="ECO:0000313" key="2">
    <source>
        <dbReference type="Proteomes" id="UP000438448"/>
    </source>
</evidence>
<dbReference type="SUPFAM" id="SSF102405">
    <property type="entry name" value="MCP/YpsA-like"/>
    <property type="match status" value="1"/>
</dbReference>